<dbReference type="GO" id="GO:0004553">
    <property type="term" value="F:hydrolase activity, hydrolyzing O-glycosyl compounds"/>
    <property type="evidence" value="ECO:0007669"/>
    <property type="project" value="InterPro"/>
</dbReference>
<dbReference type="Gene3D" id="3.20.20.300">
    <property type="entry name" value="Glycoside hydrolase, family 3, N-terminal domain"/>
    <property type="match status" value="1"/>
</dbReference>
<name>A0A220MKQ5_9BACL</name>
<evidence type="ECO:0000313" key="6">
    <source>
        <dbReference type="EMBL" id="ASJ55492.1"/>
    </source>
</evidence>
<dbReference type="GO" id="GO:0005975">
    <property type="term" value="P:carbohydrate metabolic process"/>
    <property type="evidence" value="ECO:0007669"/>
    <property type="project" value="InterPro"/>
</dbReference>
<dbReference type="InterPro" id="IPR036881">
    <property type="entry name" value="Glyco_hydro_3_C_sf"/>
</dbReference>
<evidence type="ECO:0000259" key="5">
    <source>
        <dbReference type="Pfam" id="PF01915"/>
    </source>
</evidence>
<feature type="domain" description="Glycoside hydrolase family 3 N-terminal" evidence="4">
    <location>
        <begin position="7"/>
        <end position="332"/>
    </location>
</feature>
<dbReference type="SUPFAM" id="SSF52279">
    <property type="entry name" value="Beta-D-glucan exohydrolase, C-terminal domain"/>
    <property type="match status" value="1"/>
</dbReference>
<dbReference type="Pfam" id="PF01915">
    <property type="entry name" value="Glyco_hydro_3_C"/>
    <property type="match status" value="1"/>
</dbReference>
<dbReference type="InterPro" id="IPR017853">
    <property type="entry name" value="GH"/>
</dbReference>
<dbReference type="RefSeq" id="WP_088909158.1">
    <property type="nucleotide sequence ID" value="NZ_CP018145.1"/>
</dbReference>
<reference evidence="6 7" key="1">
    <citation type="submission" date="2016-11" db="EMBL/GenBank/DDBJ databases">
        <authorList>
            <person name="Jaros S."/>
            <person name="Januszkiewicz K."/>
            <person name="Wedrychowicz H."/>
        </authorList>
    </citation>
    <scope>NUCLEOTIDE SEQUENCE [LARGE SCALE GENOMIC DNA]</scope>
    <source>
        <strain evidence="6 7">NF2</strain>
    </source>
</reference>
<comment type="similarity">
    <text evidence="1">Belongs to the glycosyl hydrolase 3 family.</text>
</comment>
<evidence type="ECO:0000256" key="3">
    <source>
        <dbReference type="ARBA" id="ARBA00023295"/>
    </source>
</evidence>
<dbReference type="InterPro" id="IPR002772">
    <property type="entry name" value="Glyco_hydro_3_C"/>
</dbReference>
<dbReference type="AlphaFoldDB" id="A0A220MKQ5"/>
<proteinExistence type="inferred from homology"/>
<sequence>MQAEHMTVEQKVGQLLMIGYPTLDIPEEMEVWIKQKQIGNVILFSRNIGTPEETYQRVQKLQSWAYESWHSYPLLIGTDQENGVVSRLQKGATRFPGAMALGATGNLDQAKRIYQATGEELRAAGISINFAPTVDVNNNVDNPVIGVRSFGEAPEQVARFGEAAIQGLLASGVIPSIKHFPGHGDTSTDSHEAVPVLEHDRTRLDQVELVPFQRSIAAGVPMVMVGHISLPSMDESGSPATYSKEIVTGILRESLGFDGVAITDCMEMAAIAGTIGVAEAAVRSVQAGIDLVLVSHTHEVQQKTYERLVSAIHSGELSDERVNQAVNRVLQLKKRFLSWEHCLRAKGPSFDRVQHADMARSALAQAITLVKNEHQLLPLQRNTQPLGVIFPGISNLTLAEDGQAASGDLVAPLRKYREVEYQRMSTLSPTEDEVELVAYVMSATEQIVVFTYNAHIFKGQSLLVNRLVQQGKKVVAVALRNPYDLLVMPEVDAYLAVYDHTYHAIELVADILFGERKAAGHLPVSLFPTEKKQHGVG</sequence>
<dbReference type="SUPFAM" id="SSF51445">
    <property type="entry name" value="(Trans)glycosidases"/>
    <property type="match status" value="1"/>
</dbReference>
<dbReference type="PANTHER" id="PTHR30480">
    <property type="entry name" value="BETA-HEXOSAMINIDASE-RELATED"/>
    <property type="match status" value="1"/>
</dbReference>
<dbReference type="InterPro" id="IPR036962">
    <property type="entry name" value="Glyco_hydro_3_N_sf"/>
</dbReference>
<accession>A0A220MKQ5</accession>
<evidence type="ECO:0000256" key="1">
    <source>
        <dbReference type="ARBA" id="ARBA00005336"/>
    </source>
</evidence>
<dbReference type="Proteomes" id="UP000197781">
    <property type="component" value="Chromosome"/>
</dbReference>
<dbReference type="Gene3D" id="3.40.50.1700">
    <property type="entry name" value="Glycoside hydrolase family 3 C-terminal domain"/>
    <property type="match status" value="1"/>
</dbReference>
<dbReference type="EMBL" id="CP018145">
    <property type="protein sequence ID" value="ASJ55492.1"/>
    <property type="molecule type" value="Genomic_DNA"/>
</dbReference>
<dbReference type="Pfam" id="PF00933">
    <property type="entry name" value="Glyco_hydro_3"/>
    <property type="match status" value="1"/>
</dbReference>
<keyword evidence="2" id="KW-0378">Hydrolase</keyword>
<gene>
    <name evidence="6" type="ORF">BP422_19225</name>
</gene>
<dbReference type="InterPro" id="IPR050226">
    <property type="entry name" value="NagZ_Beta-hexosaminidase"/>
</dbReference>
<evidence type="ECO:0000313" key="7">
    <source>
        <dbReference type="Proteomes" id="UP000197781"/>
    </source>
</evidence>
<dbReference type="KEGG" id="bfm:BP422_19225"/>
<dbReference type="InterPro" id="IPR001764">
    <property type="entry name" value="Glyco_hydro_3_N"/>
</dbReference>
<dbReference type="PANTHER" id="PTHR30480:SF16">
    <property type="entry name" value="GLYCOSIDE HYDROLASE FAMILY 3 DOMAIN PROTEIN"/>
    <property type="match status" value="1"/>
</dbReference>
<protein>
    <submittedName>
        <fullName evidence="6">Beta-hexosaminidase</fullName>
    </submittedName>
</protein>
<organism evidence="6 7">
    <name type="scientific">Brevibacillus formosus</name>
    <dbReference type="NCBI Taxonomy" id="54913"/>
    <lineage>
        <taxon>Bacteria</taxon>
        <taxon>Bacillati</taxon>
        <taxon>Bacillota</taxon>
        <taxon>Bacilli</taxon>
        <taxon>Bacillales</taxon>
        <taxon>Paenibacillaceae</taxon>
        <taxon>Brevibacillus</taxon>
    </lineage>
</organism>
<dbReference type="GO" id="GO:0009254">
    <property type="term" value="P:peptidoglycan turnover"/>
    <property type="evidence" value="ECO:0007669"/>
    <property type="project" value="TreeGrafter"/>
</dbReference>
<keyword evidence="3" id="KW-0326">Glycosidase</keyword>
<evidence type="ECO:0000256" key="2">
    <source>
        <dbReference type="ARBA" id="ARBA00022801"/>
    </source>
</evidence>
<evidence type="ECO:0000259" key="4">
    <source>
        <dbReference type="Pfam" id="PF00933"/>
    </source>
</evidence>
<feature type="domain" description="Glycoside hydrolase family 3 C-terminal" evidence="5">
    <location>
        <begin position="367"/>
        <end position="531"/>
    </location>
</feature>